<proteinExistence type="predicted"/>
<dbReference type="KEGG" id="pcot:PCOAH_00045360"/>
<evidence type="ECO:0000256" key="1">
    <source>
        <dbReference type="SAM" id="MobiDB-lite"/>
    </source>
</evidence>
<evidence type="ECO:0000313" key="2">
    <source>
        <dbReference type="EMBL" id="ANQ09606.1"/>
    </source>
</evidence>
<dbReference type="VEuPathDB" id="PlasmoDB:PCOAH_00045360"/>
<dbReference type="EMBL" id="CP016250">
    <property type="protein sequence ID" value="ANQ09606.1"/>
    <property type="molecule type" value="Genomic_DNA"/>
</dbReference>
<evidence type="ECO:0000313" key="3">
    <source>
        <dbReference type="Proteomes" id="UP000092716"/>
    </source>
</evidence>
<organism evidence="2 3">
    <name type="scientific">Plasmodium coatneyi</name>
    <dbReference type="NCBI Taxonomy" id="208452"/>
    <lineage>
        <taxon>Eukaryota</taxon>
        <taxon>Sar</taxon>
        <taxon>Alveolata</taxon>
        <taxon>Apicomplexa</taxon>
        <taxon>Aconoidasida</taxon>
        <taxon>Haemosporida</taxon>
        <taxon>Plasmodiidae</taxon>
        <taxon>Plasmodium</taxon>
    </lineage>
</organism>
<protein>
    <submittedName>
        <fullName evidence="2">Uncharacterized protein</fullName>
    </submittedName>
</protein>
<gene>
    <name evidence="2" type="ORF">PCOAH_00045360</name>
</gene>
<feature type="region of interest" description="Disordered" evidence="1">
    <location>
        <begin position="359"/>
        <end position="422"/>
    </location>
</feature>
<reference evidence="3" key="1">
    <citation type="submission" date="2016-06" db="EMBL/GenBank/DDBJ databases">
        <title>First high quality genome sequence of Plasmodium coatneyi using continuous long reads from single molecule, real-time sequencing.</title>
        <authorList>
            <person name="Chien J.-T."/>
            <person name="Pakala S.B."/>
            <person name="Geraldo J.A."/>
            <person name="Lapp S.A."/>
            <person name="Barnwell J.W."/>
            <person name="Kissinger J.C."/>
            <person name="Galinski M.R."/>
            <person name="Humphrey J.C."/>
        </authorList>
    </citation>
    <scope>NUCLEOTIDE SEQUENCE [LARGE SCALE GENOMIC DNA]</scope>
    <source>
        <strain evidence="3">Hackeri</strain>
    </source>
</reference>
<dbReference type="RefSeq" id="XP_019916301.1">
    <property type="nucleotide sequence ID" value="XM_020061320.1"/>
</dbReference>
<sequence length="422" mass="49745">MLLYDTIRGELKAEGKDKTLDKNVINENIKKYDRHKLRAILRKYIRHNNRLLNYHRYKEVIDNFEPFKNVFIIYSNSFLNRNKVFNYTFRYSKIIKILYLNRKGKRLIYGDNNYLKENTLRGNKKGRNSDRIGLLLDDNKFTKEEKPNGEKKYQVINFFYNLKKSDYDKLDKVLDKSQIALPSFSYFDIYLFSNNKKLKYEINKKNIKYIDINSVLYYLYVPVIISYIHLKDFHNAKIKFFEYIYLKRKFRQINKYCSESEKRKLRITTLISSKLKNKIYNYYDNLLYEKKPSSIFSKSSGEKGGQGAHKKKAIKDSIAIRSNGIRTRIKNKFIISGRKNKRDNSFKERATGRTTIAIRKSKRKNSSLHGSDWPAASDSLPVESSNGLTQPKGGEICPPSVKDNTEANVIRESGSPSIYITR</sequence>
<keyword evidence="3" id="KW-1185">Reference proteome</keyword>
<name>A0A1B1E3N4_9APIC</name>
<accession>A0A1B1E3N4</accession>
<dbReference type="GeneID" id="30911267"/>
<dbReference type="AlphaFoldDB" id="A0A1B1E3N4"/>
<dbReference type="Proteomes" id="UP000092716">
    <property type="component" value="Chromosome 12"/>
</dbReference>